<dbReference type="Pfam" id="PF13280">
    <property type="entry name" value="WYL"/>
    <property type="match status" value="1"/>
</dbReference>
<dbReference type="OrthoDB" id="8555652at2"/>
<dbReference type="PROSITE" id="PS52050">
    <property type="entry name" value="WYL"/>
    <property type="match status" value="1"/>
</dbReference>
<evidence type="ECO:0000256" key="2">
    <source>
        <dbReference type="ARBA" id="ARBA00023163"/>
    </source>
</evidence>
<sequence length="314" mass="34378">MTDPTTRVLRLLGLFQTRALWTSEELADRLGVTTRSIRRDIDRLRELGYPVRASSGTGGGYQLGAGGSLPPLLLAEDEAVAIAVCLRLAAGGSVAGVADSAVRILAKLDQVMPGRAREQVSALHDSLVTVGTPAAVVDPAILMAASRACRDRLRATLRYVARDGEESRRRIEPASLVAVSYRWYLLAFDLDRDDWRSFRLDRVRELTVGTLRGAVREVPDPAAYITRSVTRSPYRHVATARVRMSLADLADRVSPLAGEIRDLGDGWCELVTGGETLDYLAVELMLLGTEVEVLDPPELVEHLDAVCRRLRPAR</sequence>
<dbReference type="InterPro" id="IPR001034">
    <property type="entry name" value="DeoR_HTH"/>
</dbReference>
<keyword evidence="1" id="KW-0805">Transcription regulation</keyword>
<dbReference type="Gene3D" id="1.10.10.10">
    <property type="entry name" value="Winged helix-like DNA-binding domain superfamily/Winged helix DNA-binding domain"/>
    <property type="match status" value="1"/>
</dbReference>
<dbReference type="PANTHER" id="PTHR34580:SF3">
    <property type="entry name" value="PROTEIN PAFB"/>
    <property type="match status" value="1"/>
</dbReference>
<protein>
    <submittedName>
        <fullName evidence="4">Transcriptional regulator</fullName>
    </submittedName>
</protein>
<dbReference type="PROSITE" id="PS51000">
    <property type="entry name" value="HTH_DEOR_2"/>
    <property type="match status" value="1"/>
</dbReference>
<dbReference type="InterPro" id="IPR057727">
    <property type="entry name" value="WCX_dom"/>
</dbReference>
<dbReference type="InterPro" id="IPR013196">
    <property type="entry name" value="HTH_11"/>
</dbReference>
<dbReference type="InterPro" id="IPR026881">
    <property type="entry name" value="WYL_dom"/>
</dbReference>
<dbReference type="GO" id="GO:0003700">
    <property type="term" value="F:DNA-binding transcription factor activity"/>
    <property type="evidence" value="ECO:0007669"/>
    <property type="project" value="InterPro"/>
</dbReference>
<gene>
    <name evidence="4" type="ORF">AVL62_12015</name>
</gene>
<evidence type="ECO:0000259" key="3">
    <source>
        <dbReference type="PROSITE" id="PS51000"/>
    </source>
</evidence>
<dbReference type="STRING" id="767452.AVL62_12015"/>
<evidence type="ECO:0000256" key="1">
    <source>
        <dbReference type="ARBA" id="ARBA00023015"/>
    </source>
</evidence>
<dbReference type="InterPro" id="IPR036388">
    <property type="entry name" value="WH-like_DNA-bd_sf"/>
</dbReference>
<reference evidence="4 5" key="1">
    <citation type="submission" date="2015-12" db="EMBL/GenBank/DDBJ databases">
        <title>Serinicoccus chungangenesis strain CD08_5 genome sequencing and assembly.</title>
        <authorList>
            <person name="Chander A.M."/>
            <person name="Kaur G."/>
            <person name="Nair G.R."/>
            <person name="Dhawan D.K."/>
            <person name="Kochhar R.K."/>
            <person name="Mayilraj S."/>
            <person name="Bhadada S.K."/>
        </authorList>
    </citation>
    <scope>NUCLEOTIDE SEQUENCE [LARGE SCALE GENOMIC DNA]</scope>
    <source>
        <strain evidence="4 5">CD08_5</strain>
    </source>
</reference>
<feature type="domain" description="HTH deoR-type" evidence="3">
    <location>
        <begin position="4"/>
        <end position="59"/>
    </location>
</feature>
<dbReference type="EMBL" id="LQBL01000011">
    <property type="protein sequence ID" value="KUG56851.1"/>
    <property type="molecule type" value="Genomic_DNA"/>
</dbReference>
<dbReference type="PANTHER" id="PTHR34580">
    <property type="match status" value="1"/>
</dbReference>
<evidence type="ECO:0000313" key="4">
    <source>
        <dbReference type="EMBL" id="KUG56851.1"/>
    </source>
</evidence>
<dbReference type="RefSeq" id="WP_058890597.1">
    <property type="nucleotide sequence ID" value="NZ_LQBL01000011.1"/>
</dbReference>
<dbReference type="AlphaFoldDB" id="A0A0W8IAC0"/>
<dbReference type="Proteomes" id="UP000054837">
    <property type="component" value="Unassembled WGS sequence"/>
</dbReference>
<dbReference type="SUPFAM" id="SSF46785">
    <property type="entry name" value="Winged helix' DNA-binding domain"/>
    <property type="match status" value="1"/>
</dbReference>
<dbReference type="PIRSF" id="PIRSF016838">
    <property type="entry name" value="PafC"/>
    <property type="match status" value="1"/>
</dbReference>
<dbReference type="InterPro" id="IPR051534">
    <property type="entry name" value="CBASS_pafABC_assoc_protein"/>
</dbReference>
<dbReference type="Pfam" id="PF25583">
    <property type="entry name" value="WCX"/>
    <property type="match status" value="1"/>
</dbReference>
<name>A0A0W8IAC0_9MICO</name>
<keyword evidence="5" id="KW-1185">Reference proteome</keyword>
<accession>A0A0W8IAC0</accession>
<dbReference type="Pfam" id="PF08279">
    <property type="entry name" value="HTH_11"/>
    <property type="match status" value="1"/>
</dbReference>
<proteinExistence type="predicted"/>
<dbReference type="InterPro" id="IPR036390">
    <property type="entry name" value="WH_DNA-bd_sf"/>
</dbReference>
<evidence type="ECO:0000313" key="5">
    <source>
        <dbReference type="Proteomes" id="UP000054837"/>
    </source>
</evidence>
<keyword evidence="2" id="KW-0804">Transcription</keyword>
<dbReference type="InterPro" id="IPR028349">
    <property type="entry name" value="PafC-like"/>
</dbReference>
<comment type="caution">
    <text evidence="4">The sequence shown here is derived from an EMBL/GenBank/DDBJ whole genome shotgun (WGS) entry which is preliminary data.</text>
</comment>
<organism evidence="4 5">
    <name type="scientific">Serinicoccus chungangensis</name>
    <dbReference type="NCBI Taxonomy" id="767452"/>
    <lineage>
        <taxon>Bacteria</taxon>
        <taxon>Bacillati</taxon>
        <taxon>Actinomycetota</taxon>
        <taxon>Actinomycetes</taxon>
        <taxon>Micrococcales</taxon>
        <taxon>Ornithinimicrobiaceae</taxon>
        <taxon>Serinicoccus</taxon>
    </lineage>
</organism>